<dbReference type="InterPro" id="IPR032466">
    <property type="entry name" value="Metal_Hydrolase"/>
</dbReference>
<comment type="caution">
    <text evidence="3">The sequence shown here is derived from an EMBL/GenBank/DDBJ whole genome shotgun (WGS) entry which is preliminary data.</text>
</comment>
<dbReference type="SUPFAM" id="SSF51338">
    <property type="entry name" value="Composite domain of metallo-dependent hydrolases"/>
    <property type="match status" value="1"/>
</dbReference>
<dbReference type="PANTHER" id="PTHR43794:SF11">
    <property type="entry name" value="AMIDOHYDROLASE-RELATED DOMAIN-CONTAINING PROTEIN"/>
    <property type="match status" value="1"/>
</dbReference>
<gene>
    <name evidence="3" type="ORF">BJ998_003919</name>
</gene>
<name>A0A7W9KHK5_9PSEU</name>
<dbReference type="Gene3D" id="3.20.20.140">
    <property type="entry name" value="Metal-dependent hydrolases"/>
    <property type="match status" value="1"/>
</dbReference>
<dbReference type="SUPFAM" id="SSF51556">
    <property type="entry name" value="Metallo-dependent hydrolases"/>
    <property type="match status" value="1"/>
</dbReference>
<dbReference type="EC" id="3.5.4.28" evidence="3"/>
<dbReference type="Gene3D" id="2.30.40.10">
    <property type="entry name" value="Urease, subunit C, domain 1"/>
    <property type="match status" value="1"/>
</dbReference>
<keyword evidence="4" id="KW-1185">Reference proteome</keyword>
<dbReference type="RefSeq" id="WP_184863643.1">
    <property type="nucleotide sequence ID" value="NZ_BAAAWY010000001.1"/>
</dbReference>
<keyword evidence="1 3" id="KW-0378">Hydrolase</keyword>
<evidence type="ECO:0000313" key="4">
    <source>
        <dbReference type="Proteomes" id="UP000585638"/>
    </source>
</evidence>
<proteinExistence type="predicted"/>
<dbReference type="InterPro" id="IPR050287">
    <property type="entry name" value="MTA/SAH_deaminase"/>
</dbReference>
<evidence type="ECO:0000313" key="3">
    <source>
        <dbReference type="EMBL" id="MBB5892723.1"/>
    </source>
</evidence>
<organism evidence="3 4">
    <name type="scientific">Kutzneria kofuensis</name>
    <dbReference type="NCBI Taxonomy" id="103725"/>
    <lineage>
        <taxon>Bacteria</taxon>
        <taxon>Bacillati</taxon>
        <taxon>Actinomycetota</taxon>
        <taxon>Actinomycetes</taxon>
        <taxon>Pseudonocardiales</taxon>
        <taxon>Pseudonocardiaceae</taxon>
        <taxon>Kutzneria</taxon>
    </lineage>
</organism>
<feature type="domain" description="Amidohydrolase-related" evidence="2">
    <location>
        <begin position="59"/>
        <end position="415"/>
    </location>
</feature>
<dbReference type="Proteomes" id="UP000585638">
    <property type="component" value="Unassembled WGS sequence"/>
</dbReference>
<sequence>MVQAFRLHAPVVLPCDASCSVVRDAVVDVGADGRLGYVGPASNAPVLPEGVAVRQLSGILLPGLINTHAHSPMTVLRGMGGDLPLMSWLQDVIWPAEGRLGADDVRTGMRLGALEMLRHGVTTSVEMYFYGEQMVEAVLEVGSRMVLTPAVIAAPGWDRLGSWLHMTDQISAWIDADGLRFGPGERIELGYGPHSAYTLPAEALPVVAAEAKQRGALLHIHVAESLAEDQHVREAHGSVPLLLNSLGVFGGRVLTAHSVHLSDVDIQLYAANSVGVAHCPGSNAKLASGTARLLDLRRHGVHVGLGTDGPASNDDLDLWQELQLSAMLARLASSDAAALTAAQALLMATRGGASAIGRDDLGTLAPGYWADLVHVDLDDPAFAAGLDVPDPQLLSNLVWAAGSRRVQDVWVAGSPVVAAGESTQLDRAAAAAEVRKVTHRLLADA</sequence>
<evidence type="ECO:0000259" key="2">
    <source>
        <dbReference type="Pfam" id="PF01979"/>
    </source>
</evidence>
<dbReference type="EMBL" id="JACHIR010000001">
    <property type="protein sequence ID" value="MBB5892723.1"/>
    <property type="molecule type" value="Genomic_DNA"/>
</dbReference>
<evidence type="ECO:0000256" key="1">
    <source>
        <dbReference type="ARBA" id="ARBA00022801"/>
    </source>
</evidence>
<dbReference type="InterPro" id="IPR011059">
    <property type="entry name" value="Metal-dep_hydrolase_composite"/>
</dbReference>
<dbReference type="Pfam" id="PF01979">
    <property type="entry name" value="Amidohydro_1"/>
    <property type="match status" value="1"/>
</dbReference>
<dbReference type="AlphaFoldDB" id="A0A7W9KHK5"/>
<protein>
    <submittedName>
        <fullName evidence="3">5-methylthioadenosine/S-adenosylhomocysteine deaminase</fullName>
        <ecNumber evidence="3">3.5.4.28</ecNumber>
        <ecNumber evidence="3">3.5.4.31</ecNumber>
    </submittedName>
</protein>
<reference evidence="3 4" key="1">
    <citation type="submission" date="2020-08" db="EMBL/GenBank/DDBJ databases">
        <title>Sequencing the genomes of 1000 actinobacteria strains.</title>
        <authorList>
            <person name="Klenk H.-P."/>
        </authorList>
    </citation>
    <scope>NUCLEOTIDE SEQUENCE [LARGE SCALE GENOMIC DNA]</scope>
    <source>
        <strain evidence="3 4">DSM 43851</strain>
    </source>
</reference>
<accession>A0A7W9KHK5</accession>
<dbReference type="GO" id="GO:0050270">
    <property type="term" value="F:S-adenosylhomocysteine deaminase activity"/>
    <property type="evidence" value="ECO:0007669"/>
    <property type="project" value="UniProtKB-EC"/>
</dbReference>
<dbReference type="InterPro" id="IPR006680">
    <property type="entry name" value="Amidohydro-rel"/>
</dbReference>
<dbReference type="GO" id="GO:0090614">
    <property type="term" value="F:5'-methylthioadenosine deaminase activity"/>
    <property type="evidence" value="ECO:0007669"/>
    <property type="project" value="UniProtKB-EC"/>
</dbReference>
<dbReference type="EC" id="3.5.4.31" evidence="3"/>
<dbReference type="PANTHER" id="PTHR43794">
    <property type="entry name" value="AMINOHYDROLASE SSNA-RELATED"/>
    <property type="match status" value="1"/>
</dbReference>